<evidence type="ECO:0000313" key="2">
    <source>
        <dbReference type="EMBL" id="EXJ92424.1"/>
    </source>
</evidence>
<organism evidence="2 3">
    <name type="scientific">Capronia epimyces CBS 606.96</name>
    <dbReference type="NCBI Taxonomy" id="1182542"/>
    <lineage>
        <taxon>Eukaryota</taxon>
        <taxon>Fungi</taxon>
        <taxon>Dikarya</taxon>
        <taxon>Ascomycota</taxon>
        <taxon>Pezizomycotina</taxon>
        <taxon>Eurotiomycetes</taxon>
        <taxon>Chaetothyriomycetidae</taxon>
        <taxon>Chaetothyriales</taxon>
        <taxon>Herpotrichiellaceae</taxon>
        <taxon>Capronia</taxon>
    </lineage>
</organism>
<reference evidence="2 3" key="1">
    <citation type="submission" date="2013-03" db="EMBL/GenBank/DDBJ databases">
        <title>The Genome Sequence of Capronia epimyces CBS 606.96.</title>
        <authorList>
            <consortium name="The Broad Institute Genomics Platform"/>
            <person name="Cuomo C."/>
            <person name="de Hoog S."/>
            <person name="Gorbushina A."/>
            <person name="Walker B."/>
            <person name="Young S.K."/>
            <person name="Zeng Q."/>
            <person name="Gargeya S."/>
            <person name="Fitzgerald M."/>
            <person name="Haas B."/>
            <person name="Abouelleil A."/>
            <person name="Allen A.W."/>
            <person name="Alvarado L."/>
            <person name="Arachchi H.M."/>
            <person name="Berlin A.M."/>
            <person name="Chapman S.B."/>
            <person name="Gainer-Dewar J."/>
            <person name="Goldberg J."/>
            <person name="Griggs A."/>
            <person name="Gujja S."/>
            <person name="Hansen M."/>
            <person name="Howarth C."/>
            <person name="Imamovic A."/>
            <person name="Ireland A."/>
            <person name="Larimer J."/>
            <person name="McCowan C."/>
            <person name="Murphy C."/>
            <person name="Pearson M."/>
            <person name="Poon T.W."/>
            <person name="Priest M."/>
            <person name="Roberts A."/>
            <person name="Saif S."/>
            <person name="Shea T."/>
            <person name="Sisk P."/>
            <person name="Sykes S."/>
            <person name="Wortman J."/>
            <person name="Nusbaum C."/>
            <person name="Birren B."/>
        </authorList>
    </citation>
    <scope>NUCLEOTIDE SEQUENCE [LARGE SCALE GENOMIC DNA]</scope>
    <source>
        <strain evidence="2 3">CBS 606.96</strain>
    </source>
</reference>
<name>W9ZD44_9EURO</name>
<evidence type="ECO:0000313" key="3">
    <source>
        <dbReference type="Proteomes" id="UP000019478"/>
    </source>
</evidence>
<dbReference type="AlphaFoldDB" id="W9ZD44"/>
<dbReference type="OrthoDB" id="5356476at2759"/>
<accession>W9ZD44</accession>
<comment type="caution">
    <text evidence="2">The sequence shown here is derived from an EMBL/GenBank/DDBJ whole genome shotgun (WGS) entry which is preliminary data.</text>
</comment>
<dbReference type="HOGENOM" id="CLU_057385_0_0_1"/>
<keyword evidence="3" id="KW-1185">Reference proteome</keyword>
<sequence>MSVDGNNPSSTAAAAAPQPESGSVPLAAQISLKGFELPEFPPQASRLRQLTLTADIKLDEYQGKVQMPLDAGAIAQPPLPTLPPSITHLTLELFGLGFPGRPPFLEQLARALPNITTLTFFSCLIDGLDDASRKDAEAFFQLLPHLQELHVIDSFARPGFFRTIGGIFEDRSKQGQDSLKMVEVSYTFRGHQDRDFLARVQGEELPNLIVGGVVGASFDFMPEMVDELVEGETETAKAEEERPDGDKEKEKEKVAEGILPFASDGRAPTALKKRFEHLRTESLQSVKVLNLGMWSLRPVEVGEILYACAGGGKAGLADLTVSILLEDNWFEEFIKGFIRHKGIGAELEGVEVIGAPDRAKREGEGKDENEDEAKGADRDEDENEKGRTHGLSLVRQADVEKLGQICPKLAKFGMSILKVKSAPHLLFFKDQGGWTQQ</sequence>
<dbReference type="Proteomes" id="UP000019478">
    <property type="component" value="Unassembled WGS sequence"/>
</dbReference>
<feature type="region of interest" description="Disordered" evidence="1">
    <location>
        <begin position="231"/>
        <end position="252"/>
    </location>
</feature>
<gene>
    <name evidence="2" type="ORF">A1O3_00975</name>
</gene>
<evidence type="ECO:0000256" key="1">
    <source>
        <dbReference type="SAM" id="MobiDB-lite"/>
    </source>
</evidence>
<dbReference type="STRING" id="1182542.W9ZD44"/>
<proteinExistence type="predicted"/>
<feature type="compositionally biased region" description="Polar residues" evidence="1">
    <location>
        <begin position="1"/>
        <end position="11"/>
    </location>
</feature>
<dbReference type="RefSeq" id="XP_007729314.1">
    <property type="nucleotide sequence ID" value="XM_007731124.1"/>
</dbReference>
<feature type="region of interest" description="Disordered" evidence="1">
    <location>
        <begin position="1"/>
        <end position="22"/>
    </location>
</feature>
<dbReference type="GeneID" id="19165114"/>
<dbReference type="EMBL" id="AMGY01000001">
    <property type="protein sequence ID" value="EXJ92424.1"/>
    <property type="molecule type" value="Genomic_DNA"/>
</dbReference>
<feature type="compositionally biased region" description="Basic and acidic residues" evidence="1">
    <location>
        <begin position="357"/>
        <end position="377"/>
    </location>
</feature>
<dbReference type="eggNOG" id="ENOG502SS74">
    <property type="taxonomic scope" value="Eukaryota"/>
</dbReference>
<feature type="region of interest" description="Disordered" evidence="1">
    <location>
        <begin position="356"/>
        <end position="389"/>
    </location>
</feature>
<feature type="compositionally biased region" description="Basic and acidic residues" evidence="1">
    <location>
        <begin position="234"/>
        <end position="252"/>
    </location>
</feature>
<protein>
    <submittedName>
        <fullName evidence="2">Uncharacterized protein</fullName>
    </submittedName>
</protein>